<dbReference type="GO" id="GO:0005886">
    <property type="term" value="C:plasma membrane"/>
    <property type="evidence" value="ECO:0007669"/>
    <property type="project" value="TreeGrafter"/>
</dbReference>
<dbReference type="EMBL" id="DVJS01000121">
    <property type="protein sequence ID" value="HIS97299.1"/>
    <property type="molecule type" value="Genomic_DNA"/>
</dbReference>
<accession>A0A9D1K8F9</accession>
<sequence>MSALADMSAAVLIAAAALWGTLNGTDVFEAMLDGIRDGFQTLLRILPSLIALLTAVYMLRASGALEALTGLLAPVLDLLGIPAETAPLMLLRPVSGSGALAAAAELIGEYGPDSFVGRTAAVMLGSTETTFYVIAVYFGAAGIKHTRWAVPAALAADITGFAASALTVRLLFGM</sequence>
<keyword evidence="1" id="KW-0812">Transmembrane</keyword>
<reference evidence="3" key="2">
    <citation type="journal article" date="2021" name="PeerJ">
        <title>Extensive microbial diversity within the chicken gut microbiome revealed by metagenomics and culture.</title>
        <authorList>
            <person name="Gilroy R."/>
            <person name="Ravi A."/>
            <person name="Getino M."/>
            <person name="Pursley I."/>
            <person name="Horton D.L."/>
            <person name="Alikhan N.F."/>
            <person name="Baker D."/>
            <person name="Gharbi K."/>
            <person name="Hall N."/>
            <person name="Watson M."/>
            <person name="Adriaenssens E.M."/>
            <person name="Foster-Nyarko E."/>
            <person name="Jarju S."/>
            <person name="Secka A."/>
            <person name="Antonio M."/>
            <person name="Oren A."/>
            <person name="Chaudhuri R.R."/>
            <person name="La Ragione R."/>
            <person name="Hildebrand F."/>
            <person name="Pallen M.J."/>
        </authorList>
    </citation>
    <scope>NUCLEOTIDE SEQUENCE</scope>
    <source>
        <strain evidence="3">ChiHecec3B27-6122</strain>
    </source>
</reference>
<dbReference type="Proteomes" id="UP000886876">
    <property type="component" value="Unassembled WGS sequence"/>
</dbReference>
<evidence type="ECO:0000313" key="3">
    <source>
        <dbReference type="EMBL" id="HIS97299.1"/>
    </source>
</evidence>
<gene>
    <name evidence="3" type="ORF">IAD42_04915</name>
</gene>
<feature type="transmembrane region" description="Helical" evidence="1">
    <location>
        <begin position="152"/>
        <end position="172"/>
    </location>
</feature>
<evidence type="ECO:0000313" key="4">
    <source>
        <dbReference type="Proteomes" id="UP000886876"/>
    </source>
</evidence>
<organism evidence="3 4">
    <name type="scientific">Candidatus Scatomorpha pullistercoris</name>
    <dbReference type="NCBI Taxonomy" id="2840929"/>
    <lineage>
        <taxon>Bacteria</taxon>
        <taxon>Bacillati</taxon>
        <taxon>Bacillota</taxon>
        <taxon>Clostridia</taxon>
        <taxon>Eubacteriales</taxon>
        <taxon>Candidatus Scatomorpha</taxon>
    </lineage>
</organism>
<keyword evidence="1" id="KW-0472">Membrane</keyword>
<protein>
    <submittedName>
        <fullName evidence="3">Spore maturation protein</fullName>
    </submittedName>
</protein>
<dbReference type="PANTHER" id="PTHR35793">
    <property type="entry name" value="INNER MEMBRANE PROTEIN YJIG"/>
    <property type="match status" value="1"/>
</dbReference>
<dbReference type="Pfam" id="PF07670">
    <property type="entry name" value="Gate"/>
    <property type="match status" value="1"/>
</dbReference>
<evidence type="ECO:0000256" key="1">
    <source>
        <dbReference type="SAM" id="Phobius"/>
    </source>
</evidence>
<dbReference type="AlphaFoldDB" id="A0A9D1K8F9"/>
<reference evidence="3" key="1">
    <citation type="submission" date="2020-10" db="EMBL/GenBank/DDBJ databases">
        <authorList>
            <person name="Gilroy R."/>
        </authorList>
    </citation>
    <scope>NUCLEOTIDE SEQUENCE</scope>
    <source>
        <strain evidence="3">ChiHecec3B27-6122</strain>
    </source>
</reference>
<feature type="domain" description="Nucleoside transporter/FeoB GTPase Gate" evidence="2">
    <location>
        <begin position="42"/>
        <end position="144"/>
    </location>
</feature>
<feature type="transmembrane region" description="Helical" evidence="1">
    <location>
        <begin position="120"/>
        <end position="140"/>
    </location>
</feature>
<evidence type="ECO:0000259" key="2">
    <source>
        <dbReference type="Pfam" id="PF07670"/>
    </source>
</evidence>
<proteinExistence type="predicted"/>
<dbReference type="InterPro" id="IPR011642">
    <property type="entry name" value="Gate_dom"/>
</dbReference>
<keyword evidence="1" id="KW-1133">Transmembrane helix</keyword>
<feature type="transmembrane region" description="Helical" evidence="1">
    <location>
        <begin position="40"/>
        <end position="59"/>
    </location>
</feature>
<dbReference type="InterPro" id="IPR052549">
    <property type="entry name" value="SpmB"/>
</dbReference>
<name>A0A9D1K8F9_9FIRM</name>
<comment type="caution">
    <text evidence="3">The sequence shown here is derived from an EMBL/GenBank/DDBJ whole genome shotgun (WGS) entry which is preliminary data.</text>
</comment>
<dbReference type="PANTHER" id="PTHR35793:SF2">
    <property type="entry name" value="INNER MEMBRANE PROTEIN YJIG"/>
    <property type="match status" value="1"/>
</dbReference>